<reference evidence="2" key="1">
    <citation type="submission" date="2020-08" db="EMBL/GenBank/DDBJ databases">
        <title>Genome sequencing and assembly of the red palm weevil Rhynchophorus ferrugineus.</title>
        <authorList>
            <person name="Dias G.B."/>
            <person name="Bergman C.M."/>
            <person name="Manee M."/>
        </authorList>
    </citation>
    <scope>NUCLEOTIDE SEQUENCE</scope>
    <source>
        <strain evidence="2">AA-2017</strain>
        <tissue evidence="2">Whole larva</tissue>
    </source>
</reference>
<feature type="transmembrane region" description="Helical" evidence="1">
    <location>
        <begin position="43"/>
        <end position="64"/>
    </location>
</feature>
<dbReference type="EMBL" id="JAACXV010000034">
    <property type="protein sequence ID" value="KAF7286230.1"/>
    <property type="molecule type" value="Genomic_DNA"/>
</dbReference>
<protein>
    <recommendedName>
        <fullName evidence="4">G-protein coupled receptors family 1 profile domain-containing protein</fullName>
    </recommendedName>
</protein>
<dbReference type="AlphaFoldDB" id="A0A834MMP7"/>
<accession>A0A834MMP7</accession>
<comment type="caution">
    <text evidence="2">The sequence shown here is derived from an EMBL/GenBank/DDBJ whole genome shotgun (WGS) entry which is preliminary data.</text>
</comment>
<keyword evidence="3" id="KW-1185">Reference proteome</keyword>
<evidence type="ECO:0000313" key="3">
    <source>
        <dbReference type="Proteomes" id="UP000625711"/>
    </source>
</evidence>
<evidence type="ECO:0008006" key="4">
    <source>
        <dbReference type="Google" id="ProtNLM"/>
    </source>
</evidence>
<evidence type="ECO:0000313" key="2">
    <source>
        <dbReference type="EMBL" id="KAF7286230.1"/>
    </source>
</evidence>
<organism evidence="2 3">
    <name type="scientific">Rhynchophorus ferrugineus</name>
    <name type="common">Red palm weevil</name>
    <name type="synonym">Curculio ferrugineus</name>
    <dbReference type="NCBI Taxonomy" id="354439"/>
    <lineage>
        <taxon>Eukaryota</taxon>
        <taxon>Metazoa</taxon>
        <taxon>Ecdysozoa</taxon>
        <taxon>Arthropoda</taxon>
        <taxon>Hexapoda</taxon>
        <taxon>Insecta</taxon>
        <taxon>Pterygota</taxon>
        <taxon>Neoptera</taxon>
        <taxon>Endopterygota</taxon>
        <taxon>Coleoptera</taxon>
        <taxon>Polyphaga</taxon>
        <taxon>Cucujiformia</taxon>
        <taxon>Curculionidae</taxon>
        <taxon>Dryophthorinae</taxon>
        <taxon>Rhynchophorus</taxon>
    </lineage>
</organism>
<dbReference type="OrthoDB" id="9615015at2759"/>
<dbReference type="Proteomes" id="UP000625711">
    <property type="component" value="Unassembled WGS sequence"/>
</dbReference>
<name>A0A834MMP7_RHYFE</name>
<keyword evidence="1" id="KW-0812">Transmembrane</keyword>
<evidence type="ECO:0000256" key="1">
    <source>
        <dbReference type="SAM" id="Phobius"/>
    </source>
</evidence>
<keyword evidence="1" id="KW-0472">Membrane</keyword>
<proteinExistence type="predicted"/>
<gene>
    <name evidence="2" type="ORF">GWI33_006918</name>
</gene>
<keyword evidence="1" id="KW-1133">Transmembrane helix</keyword>
<sequence length="164" mass="18338">MSITWVGSMSLFSILVIKHGGYYFNPTGMHACEPFYPKASLRILAACGFYFPTTMILMYCYGSAFDVNKLGFKKTTAGCNTISSPSEPTRTTSIEKQPWPGDDFTSPHGDLINLLTDRLLLSISRSFTPDTDLDIHGNFPFLVGYLKDKFGSERPDTDRDVIRI</sequence>